<evidence type="ECO:0000313" key="4">
    <source>
        <dbReference type="Proteomes" id="UP000240542"/>
    </source>
</evidence>
<name>A0A2P8DJS1_9ACTN</name>
<accession>A0A2P8DJS1</accession>
<evidence type="ECO:0000256" key="1">
    <source>
        <dbReference type="SAM" id="SignalP"/>
    </source>
</evidence>
<protein>
    <submittedName>
        <fullName evidence="3">Osmoprotectant transport system substrate-binding protein</fullName>
    </submittedName>
</protein>
<dbReference type="CDD" id="cd13606">
    <property type="entry name" value="PBP2_ProX_like"/>
    <property type="match status" value="1"/>
</dbReference>
<evidence type="ECO:0000313" key="3">
    <source>
        <dbReference type="EMBL" id="PSK97465.1"/>
    </source>
</evidence>
<organism evidence="3 4">
    <name type="scientific">Murinocardiopsis flavida</name>
    <dbReference type="NCBI Taxonomy" id="645275"/>
    <lineage>
        <taxon>Bacteria</taxon>
        <taxon>Bacillati</taxon>
        <taxon>Actinomycetota</taxon>
        <taxon>Actinomycetes</taxon>
        <taxon>Streptosporangiales</taxon>
        <taxon>Nocardiopsidaceae</taxon>
        <taxon>Murinocardiopsis</taxon>
    </lineage>
</organism>
<keyword evidence="1" id="KW-0732">Signal</keyword>
<dbReference type="EMBL" id="PYGA01000008">
    <property type="protein sequence ID" value="PSK97465.1"/>
    <property type="molecule type" value="Genomic_DNA"/>
</dbReference>
<feature type="chain" id="PRO_5039376434" evidence="1">
    <location>
        <begin position="23"/>
        <end position="301"/>
    </location>
</feature>
<dbReference type="Pfam" id="PF04069">
    <property type="entry name" value="OpuAC"/>
    <property type="match status" value="1"/>
</dbReference>
<sequence length="301" mass="32190">MRTSTRLVAVSVPLVLALSACGGSDPYADKGGGSGGDADIVIGSADFPESTLLANIYAKALEAEDIGVDTQFNIGSREVYYDQIEAGELTVFPEYNGATLAYLDPKAAPGTTEETNKALKKELPEGLEILDSSKAENKDSVTVTRETADKENLKTLEDLKDPAGDLVLGGPPEFAERTQGVPGLKDEYGIEFKDFRSLDVNLLPQALKDGDIQAANLFTTDAAIIAEDFVALEDPKNLFGAQNVTPLVYSEKVDDKARGVLDDVSAKLTTDTLAELNEKVVLEREGADKVAEEWLKSADLV</sequence>
<dbReference type="OrthoDB" id="9781705at2"/>
<gene>
    <name evidence="3" type="ORF">CLV63_108185</name>
</gene>
<dbReference type="PROSITE" id="PS51257">
    <property type="entry name" value="PROKAR_LIPOPROTEIN"/>
    <property type="match status" value="1"/>
</dbReference>
<feature type="signal peptide" evidence="1">
    <location>
        <begin position="1"/>
        <end position="22"/>
    </location>
</feature>
<dbReference type="GO" id="GO:0022857">
    <property type="term" value="F:transmembrane transporter activity"/>
    <property type="evidence" value="ECO:0007669"/>
    <property type="project" value="InterPro"/>
</dbReference>
<dbReference type="Proteomes" id="UP000240542">
    <property type="component" value="Unassembled WGS sequence"/>
</dbReference>
<proteinExistence type="predicted"/>
<dbReference type="AlphaFoldDB" id="A0A2P8DJS1"/>
<reference evidence="3 4" key="1">
    <citation type="submission" date="2018-03" db="EMBL/GenBank/DDBJ databases">
        <title>Genomic Encyclopedia of Archaeal and Bacterial Type Strains, Phase II (KMG-II): from individual species to whole genera.</title>
        <authorList>
            <person name="Goeker M."/>
        </authorList>
    </citation>
    <scope>NUCLEOTIDE SEQUENCE [LARGE SCALE GENOMIC DNA]</scope>
    <source>
        <strain evidence="3 4">DSM 45312</strain>
    </source>
</reference>
<dbReference type="InterPro" id="IPR007210">
    <property type="entry name" value="ABC_Gly_betaine_transp_sub-bd"/>
</dbReference>
<dbReference type="Gene3D" id="3.40.190.120">
    <property type="entry name" value="Osmoprotection protein (prox), domain 2"/>
    <property type="match status" value="1"/>
</dbReference>
<dbReference type="SUPFAM" id="SSF53850">
    <property type="entry name" value="Periplasmic binding protein-like II"/>
    <property type="match status" value="1"/>
</dbReference>
<comment type="caution">
    <text evidence="3">The sequence shown here is derived from an EMBL/GenBank/DDBJ whole genome shotgun (WGS) entry which is preliminary data.</text>
</comment>
<feature type="domain" description="ABC-type glycine betaine transport system substrate-binding" evidence="2">
    <location>
        <begin position="39"/>
        <end position="296"/>
    </location>
</feature>
<dbReference type="Gene3D" id="3.40.190.10">
    <property type="entry name" value="Periplasmic binding protein-like II"/>
    <property type="match status" value="1"/>
</dbReference>
<dbReference type="GO" id="GO:0043190">
    <property type="term" value="C:ATP-binding cassette (ABC) transporter complex"/>
    <property type="evidence" value="ECO:0007669"/>
    <property type="project" value="InterPro"/>
</dbReference>
<keyword evidence="4" id="KW-1185">Reference proteome</keyword>
<evidence type="ECO:0000259" key="2">
    <source>
        <dbReference type="Pfam" id="PF04069"/>
    </source>
</evidence>
<dbReference type="RefSeq" id="WP_106583342.1">
    <property type="nucleotide sequence ID" value="NZ_PYGA01000008.1"/>
</dbReference>